<dbReference type="EMBL" id="WKKX01000736">
    <property type="protein sequence ID" value="MSE09283.1"/>
    <property type="molecule type" value="Genomic_DNA"/>
</dbReference>
<evidence type="ECO:0000313" key="5">
    <source>
        <dbReference type="Proteomes" id="UP000467635"/>
    </source>
</evidence>
<keyword evidence="1" id="KW-1133">Transmembrane helix</keyword>
<dbReference type="Proteomes" id="UP000467635">
    <property type="component" value="Unassembled WGS sequence"/>
</dbReference>
<name>A0A7X2MGZ9_9LACO</name>
<keyword evidence="1" id="KW-0472">Membrane</keyword>
<protein>
    <submittedName>
        <fullName evidence="2">Uncharacterized protein</fullName>
    </submittedName>
</protein>
<evidence type="ECO:0000313" key="3">
    <source>
        <dbReference type="EMBL" id="PTR95283.1"/>
    </source>
</evidence>
<dbReference type="Proteomes" id="UP000244552">
    <property type="component" value="Unassembled WGS sequence"/>
</dbReference>
<feature type="transmembrane region" description="Helical" evidence="1">
    <location>
        <begin position="134"/>
        <end position="156"/>
    </location>
</feature>
<feature type="transmembrane region" description="Helical" evidence="1">
    <location>
        <begin position="103"/>
        <end position="122"/>
    </location>
</feature>
<gene>
    <name evidence="3" type="ORF">DBP89_06590</name>
    <name evidence="2" type="ORF">GKC33_11495</name>
</gene>
<feature type="transmembrane region" description="Helical" evidence="1">
    <location>
        <begin position="12"/>
        <end position="34"/>
    </location>
</feature>
<reference evidence="3 4" key="1">
    <citation type="journal article" date="2018" name="Genome Announc.">
        <title>Fifty-Six Draft Genome Sequences of 10 Lactobacillus Species from 22 Commercial Dietary Supplements.</title>
        <authorList>
            <person name="Gangiredla J."/>
            <person name="Barnaba T.J."/>
            <person name="Mammel M.K."/>
            <person name="Lacher D.W."/>
            <person name="Elkins C.A."/>
            <person name="Lampel K.A."/>
            <person name="Whitehouse C.A."/>
            <person name="Tartera C."/>
        </authorList>
    </citation>
    <scope>NUCLEOTIDE SEQUENCE [LARGE SCALE GENOMIC DNA]</scope>
    <source>
        <strain evidence="3 4">DS11_12</strain>
    </source>
</reference>
<accession>A0A7X2MGZ9</accession>
<evidence type="ECO:0000256" key="1">
    <source>
        <dbReference type="SAM" id="Phobius"/>
    </source>
</evidence>
<comment type="caution">
    <text evidence="2">The sequence shown here is derived from an EMBL/GenBank/DDBJ whole genome shotgun (WGS) entry which is preliminary data.</text>
</comment>
<dbReference type="AlphaFoldDB" id="A0A7X2MGZ9"/>
<organism evidence="2 5">
    <name type="scientific">Ligilactobacillus salivarius</name>
    <dbReference type="NCBI Taxonomy" id="1624"/>
    <lineage>
        <taxon>Bacteria</taxon>
        <taxon>Bacillati</taxon>
        <taxon>Bacillota</taxon>
        <taxon>Bacilli</taxon>
        <taxon>Lactobacillales</taxon>
        <taxon>Lactobacillaceae</taxon>
        <taxon>Ligilactobacillus</taxon>
    </lineage>
</organism>
<dbReference type="EMBL" id="QAGV01000007">
    <property type="protein sequence ID" value="PTR95283.1"/>
    <property type="molecule type" value="Genomic_DNA"/>
</dbReference>
<reference evidence="2 5" key="2">
    <citation type="submission" date="2019-11" db="EMBL/GenBank/DDBJ databases">
        <title>Draft Genome Sequence of Plant Growth-Promoting Rhizosphere-Associated Bacteria.</title>
        <authorList>
            <person name="Vasilyev I.Y."/>
            <person name="Radchenko V."/>
            <person name="Ilnitskaya E.V."/>
        </authorList>
    </citation>
    <scope>NUCLEOTIDE SEQUENCE [LARGE SCALE GENOMIC DNA]</scope>
    <source>
        <strain evidence="2 5">VRA_01-1sq_f</strain>
    </source>
</reference>
<evidence type="ECO:0000313" key="4">
    <source>
        <dbReference type="Proteomes" id="UP000244552"/>
    </source>
</evidence>
<dbReference type="RefSeq" id="WP_003699050.1">
    <property type="nucleotide sequence ID" value="NZ_CBCRTQ010000024.1"/>
</dbReference>
<keyword evidence="1" id="KW-0812">Transmembrane</keyword>
<evidence type="ECO:0000313" key="2">
    <source>
        <dbReference type="EMBL" id="MSE09283.1"/>
    </source>
</evidence>
<proteinExistence type="predicted"/>
<sequence length="177" mass="20718">MKRQIANFSERIKACFLFPLALILLVVMAVSGYYDKDDYDWREYDDYVGKRFDRWAKSQVFFGNPPLELFQKKIMQLSANDLLKLRLKLESQKRNIESIEKGLLYIGATINAVFFMSCLFIMRDIFTSKNGNNYLELVVYALIGYLILVIIIMSIIQTGKNITDNKLFLVKETIKRQ</sequence>